<dbReference type="EMBL" id="BHXC01000006">
    <property type="protein sequence ID" value="GCB88545.1"/>
    <property type="molecule type" value="Genomic_DNA"/>
</dbReference>
<gene>
    <name evidence="1" type="ORF">SALB_01216</name>
</gene>
<name>A0A401QT63_STRNR</name>
<dbReference type="AlphaFoldDB" id="A0A401QT63"/>
<comment type="caution">
    <text evidence="1">The sequence shown here is derived from an EMBL/GenBank/DDBJ whole genome shotgun (WGS) entry which is preliminary data.</text>
</comment>
<dbReference type="InterPro" id="IPR046238">
    <property type="entry name" value="DUF6271"/>
</dbReference>
<evidence type="ECO:0000313" key="1">
    <source>
        <dbReference type="EMBL" id="GCB88545.1"/>
    </source>
</evidence>
<organism evidence="1 2">
    <name type="scientific">Streptomyces noursei</name>
    <name type="common">Streptomyces albulus</name>
    <dbReference type="NCBI Taxonomy" id="1971"/>
    <lineage>
        <taxon>Bacteria</taxon>
        <taxon>Bacillati</taxon>
        <taxon>Actinomycetota</taxon>
        <taxon>Actinomycetes</taxon>
        <taxon>Kitasatosporales</taxon>
        <taxon>Streptomycetaceae</taxon>
        <taxon>Streptomyces</taxon>
    </lineage>
</organism>
<dbReference type="Proteomes" id="UP000288351">
    <property type="component" value="Unassembled WGS sequence"/>
</dbReference>
<reference evidence="1 2" key="1">
    <citation type="journal article" date="2019" name="Microbiol. Resour. Announc.">
        <title>Draft Genome Sequence of the Most Traditional epsilon-Poly-l-Lysine Producer, Streptomyces albulus NBRC14147.</title>
        <authorList>
            <person name="Yamanaka K."/>
            <person name="Hamano Y."/>
        </authorList>
    </citation>
    <scope>NUCLEOTIDE SEQUENCE [LARGE SCALE GENOMIC DNA]</scope>
    <source>
        <strain evidence="1 2">NBRC 14147</strain>
    </source>
</reference>
<dbReference type="Pfam" id="PF19787">
    <property type="entry name" value="DUF6271"/>
    <property type="match status" value="2"/>
</dbReference>
<accession>A0A401QT63</accession>
<proteinExistence type="predicted"/>
<evidence type="ECO:0000313" key="2">
    <source>
        <dbReference type="Proteomes" id="UP000288351"/>
    </source>
</evidence>
<protein>
    <submittedName>
        <fullName evidence="1">Uncharacterized protein</fullName>
    </submittedName>
</protein>
<sequence>MHTPPEPRAGSGAPRPVRRLVYLPTNRPFEAAFRSVAAEVAALPEAARQQVTMLVVDDCPPPVSRANRQVAEAAAATAGVPVHVLGADGWTRFVHDLLATAALPPAERTAAEGALCKPTGSYGAGPNKAALVAAYLGARTLHRRDSDQVTHVDPASGASPLRIEAELLDGGAAAGSKGAYCVGSSLTGRPTRDRRDLLDRSEEFVDRIDALSRLSPAETRVARPAAPARPEEVVAHGGVPAHRDHTGAVEMGIAALRRVHEWIPEMPAVGVLGSDYFQKGLLYQLELPVWHHDLTADHHYEPWRAEQSSAAHLGWYARAELRYAVLRKHWNAFNEALMTQRDLLLPDGQHFGSAAYAEFLLDTVERGAERTAAIPSAFVEIYREAAAAASGDVRSRLDVRVAALEEAADTTGQYVADAVREFAALTRSWPALVAAAGRLGADGDLGRYA</sequence>